<accession>A0ABS4KTI3</accession>
<sequence>MIEKMHRFFQSFPDTPPIGVKGDYRCSVHYKNTYRLDKAKEQYSLPIVDIYDIINYTNDFLEKISIVVKTKDSNKYNPLQIDYKEIKRNNELVSVADIVWMKFTNSGHLGVVATSNDINFDIPLNENEYDKKEWRYNPYKRKNELVWKYTSSGILIHQLGEYWDTSFVLVFPLSNIPKGYNRGDIEKAVGNYLIHKGVPIIDFYSHNY</sequence>
<organism evidence="1 2">
    <name type="scientific">Clostridium algifaecis</name>
    <dbReference type="NCBI Taxonomy" id="1472040"/>
    <lineage>
        <taxon>Bacteria</taxon>
        <taxon>Bacillati</taxon>
        <taxon>Bacillota</taxon>
        <taxon>Clostridia</taxon>
        <taxon>Eubacteriales</taxon>
        <taxon>Clostridiaceae</taxon>
        <taxon>Clostridium</taxon>
    </lineage>
</organism>
<dbReference type="EMBL" id="JAGGLM010000013">
    <property type="protein sequence ID" value="MBP2033349.1"/>
    <property type="molecule type" value="Genomic_DNA"/>
</dbReference>
<reference evidence="1 2" key="1">
    <citation type="submission" date="2021-03" db="EMBL/GenBank/DDBJ databases">
        <title>Genomic Encyclopedia of Type Strains, Phase IV (KMG-IV): sequencing the most valuable type-strain genomes for metagenomic binning, comparative biology and taxonomic classification.</title>
        <authorList>
            <person name="Goeker M."/>
        </authorList>
    </citation>
    <scope>NUCLEOTIDE SEQUENCE [LARGE SCALE GENOMIC DNA]</scope>
    <source>
        <strain evidence="1 2">DSM 28783</strain>
    </source>
</reference>
<proteinExistence type="predicted"/>
<dbReference type="RefSeq" id="WP_209702491.1">
    <property type="nucleotide sequence ID" value="NZ_JAGGLM010000013.1"/>
</dbReference>
<gene>
    <name evidence="1" type="ORF">J2Z42_002052</name>
</gene>
<dbReference type="Proteomes" id="UP001519307">
    <property type="component" value="Unassembled WGS sequence"/>
</dbReference>
<evidence type="ECO:0000313" key="2">
    <source>
        <dbReference type="Proteomes" id="UP001519307"/>
    </source>
</evidence>
<comment type="caution">
    <text evidence="1">The sequence shown here is derived from an EMBL/GenBank/DDBJ whole genome shotgun (WGS) entry which is preliminary data.</text>
</comment>
<keyword evidence="2" id="KW-1185">Reference proteome</keyword>
<protein>
    <submittedName>
        <fullName evidence="1">Uncharacterized protein</fullName>
    </submittedName>
</protein>
<name>A0ABS4KTI3_9CLOT</name>
<evidence type="ECO:0000313" key="1">
    <source>
        <dbReference type="EMBL" id="MBP2033349.1"/>
    </source>
</evidence>